<accession>A0A1B1ACX8</accession>
<dbReference type="SUPFAM" id="SSF57196">
    <property type="entry name" value="EGF/Laminin"/>
    <property type="match status" value="1"/>
</dbReference>
<proteinExistence type="evidence at transcript level"/>
<dbReference type="Gene3D" id="2.10.25.10">
    <property type="entry name" value="Laminin"/>
    <property type="match status" value="1"/>
</dbReference>
<name>A0A1B1ACX8_SCHMD</name>
<keyword evidence="1" id="KW-0812">Transmembrane</keyword>
<evidence type="ECO:0000313" key="2">
    <source>
        <dbReference type="EMBL" id="ANP44409.1"/>
    </source>
</evidence>
<sequence>MYKNCSITESLDEFGEKLCLNGHCVWMNSSGTMTAAKQCFCNDNWHGKRCTYYDPFPPSLANTSIIAISIACILVLLIISVIIVFKVLKVYDSFKRPKTNNFNSLNNYQKCYQKDNNVLEKQEI</sequence>
<keyword evidence="1" id="KW-1133">Transmembrane helix</keyword>
<evidence type="ECO:0000256" key="1">
    <source>
        <dbReference type="SAM" id="Phobius"/>
    </source>
</evidence>
<organism evidence="2">
    <name type="scientific">Schmidtea mediterranea</name>
    <name type="common">Freshwater planarian flatworm</name>
    <dbReference type="NCBI Taxonomy" id="79327"/>
    <lineage>
        <taxon>Eukaryota</taxon>
        <taxon>Metazoa</taxon>
        <taxon>Spiralia</taxon>
        <taxon>Lophotrochozoa</taxon>
        <taxon>Platyhelminthes</taxon>
        <taxon>Rhabditophora</taxon>
        <taxon>Seriata</taxon>
        <taxon>Tricladida</taxon>
        <taxon>Continenticola</taxon>
        <taxon>Geoplanoidea</taxon>
        <taxon>Dugesiidae</taxon>
        <taxon>Schmidtea</taxon>
    </lineage>
</organism>
<dbReference type="AlphaFoldDB" id="A0A1B1ACX8"/>
<reference evidence="2" key="1">
    <citation type="journal article" date="2016" name="Sci. Rep.">
        <title>Evolution of the EGFR pathway in Metazoa and its diversification in the planarian Schmidtea mediterranea.</title>
        <authorList>
            <person name="Barberan S."/>
            <person name="Martin-Duran J.M."/>
            <person name="Cebria F."/>
        </authorList>
    </citation>
    <scope>NUCLEOTIDE SEQUENCE</scope>
</reference>
<dbReference type="EMBL" id="KU850491">
    <property type="protein sequence ID" value="ANP44409.1"/>
    <property type="molecule type" value="mRNA"/>
</dbReference>
<protein>
    <submittedName>
        <fullName evidence="2">Epidermal growth factor Smed-egf-4</fullName>
    </submittedName>
</protein>
<feature type="transmembrane region" description="Helical" evidence="1">
    <location>
        <begin position="65"/>
        <end position="88"/>
    </location>
</feature>
<keyword evidence="1" id="KW-0472">Membrane</keyword>